<evidence type="ECO:0000256" key="1">
    <source>
        <dbReference type="SAM" id="MobiDB-lite"/>
    </source>
</evidence>
<keyword evidence="2" id="KW-1133">Transmembrane helix</keyword>
<evidence type="ECO:0000313" key="3">
    <source>
        <dbReference type="EMBL" id="GKY87775.1"/>
    </source>
</evidence>
<sequence length="243" mass="25238">MVEWTDIAYLAFAAGVLGAGAAWVGFESHDETDEDETGDDFTPVTSTGFGPDYDPDAFIDMVFGTGASAQAAEPAQDDGATAAGADDEPLDHDGAGNWWSGPTSAQLIGADDDWGDDWGDDDWSGEHDLAAGDDGDDDWDMGTDHFHFAAAMAAEGEVTEIFELATDAAPAAIADFDAGSDLLEIEYYPEADPTSGAPIVPDVDVSYDSEADVTSVTLNGTEVVQLQGDAGIAPEDIKLTAIA</sequence>
<dbReference type="EMBL" id="BROH01000004">
    <property type="protein sequence ID" value="GKY87775.1"/>
    <property type="molecule type" value="Genomic_DNA"/>
</dbReference>
<dbReference type="Proteomes" id="UP001144205">
    <property type="component" value="Unassembled WGS sequence"/>
</dbReference>
<protein>
    <submittedName>
        <fullName evidence="3">Uncharacterized protein</fullName>
    </submittedName>
</protein>
<reference evidence="3" key="1">
    <citation type="journal article" date="2023" name="Int. J. Syst. Evol. Microbiol.">
        <title>Sinisalibacter aestuarii sp. nov., isolated from estuarine sediment of the Arakawa River.</title>
        <authorList>
            <person name="Arafat S.T."/>
            <person name="Hirano S."/>
            <person name="Sato A."/>
            <person name="Takeuchi K."/>
            <person name="Yasuda T."/>
            <person name="Terahara T."/>
            <person name="Hamada M."/>
            <person name="Kobayashi T."/>
        </authorList>
    </citation>
    <scope>NUCLEOTIDE SEQUENCE</scope>
    <source>
        <strain evidence="3">B-399</strain>
    </source>
</reference>
<evidence type="ECO:0000256" key="2">
    <source>
        <dbReference type="SAM" id="Phobius"/>
    </source>
</evidence>
<feature type="transmembrane region" description="Helical" evidence="2">
    <location>
        <begin position="7"/>
        <end position="26"/>
    </location>
</feature>
<feature type="region of interest" description="Disordered" evidence="1">
    <location>
        <begin position="69"/>
        <end position="97"/>
    </location>
</feature>
<proteinExistence type="predicted"/>
<organism evidence="3 4">
    <name type="scientific">Sinisalibacter aestuarii</name>
    <dbReference type="NCBI Taxonomy" id="2949426"/>
    <lineage>
        <taxon>Bacteria</taxon>
        <taxon>Pseudomonadati</taxon>
        <taxon>Pseudomonadota</taxon>
        <taxon>Alphaproteobacteria</taxon>
        <taxon>Rhodobacterales</taxon>
        <taxon>Roseobacteraceae</taxon>
        <taxon>Sinisalibacter</taxon>
    </lineage>
</organism>
<accession>A0ABQ5LTN8</accession>
<keyword evidence="2" id="KW-0472">Membrane</keyword>
<keyword evidence="2" id="KW-0812">Transmembrane</keyword>
<name>A0ABQ5LTN8_9RHOB</name>
<comment type="caution">
    <text evidence="3">The sequence shown here is derived from an EMBL/GenBank/DDBJ whole genome shotgun (WGS) entry which is preliminary data.</text>
</comment>
<gene>
    <name evidence="3" type="ORF">STA1M1_16440</name>
</gene>
<keyword evidence="4" id="KW-1185">Reference proteome</keyword>
<evidence type="ECO:0000313" key="4">
    <source>
        <dbReference type="Proteomes" id="UP001144205"/>
    </source>
</evidence>